<accession>A0AA48KCZ3</accession>
<keyword evidence="3" id="KW-1185">Reference proteome</keyword>
<gene>
    <name evidence="2" type="ORF">METESE_07750</name>
</gene>
<evidence type="ECO:0008006" key="4">
    <source>
        <dbReference type="Google" id="ProtNLM"/>
    </source>
</evidence>
<organism evidence="2 3">
    <name type="scientific">Mesoterricola sediminis</name>
    <dbReference type="NCBI Taxonomy" id="2927980"/>
    <lineage>
        <taxon>Bacteria</taxon>
        <taxon>Pseudomonadati</taxon>
        <taxon>Acidobacteriota</taxon>
        <taxon>Holophagae</taxon>
        <taxon>Holophagales</taxon>
        <taxon>Holophagaceae</taxon>
        <taxon>Mesoterricola</taxon>
    </lineage>
</organism>
<evidence type="ECO:0000313" key="3">
    <source>
        <dbReference type="Proteomes" id="UP001228113"/>
    </source>
</evidence>
<name>A0AA48KCZ3_9BACT</name>
<keyword evidence="1" id="KW-0732">Signal</keyword>
<feature type="signal peptide" evidence="1">
    <location>
        <begin position="1"/>
        <end position="22"/>
    </location>
</feature>
<sequence>MTLRSRLSAALLGTLACLPSPAAEGWLNGRLVPDLHGSLLVATPALKKVTDADLGGTLGVSLAYRLEPDKDYFTRLSLTFIGMPGRHQHHTSPTGVYLQDRSPDGSFLQAKAGTTSTWELHTTDPSRITGTKSSLTDLQLALDIVFPAFTPRMKGYVGLTANRYHVKNTGTESYYFASDYASSYTYPFNGRIMPLNVFAVKNDKGIKGGIRAGLEYAFDRHWSADLALQLTELGPGIAVTTDTLPNGKANSKKNPFNEVNRGPVNPSWLQFGARYRF</sequence>
<feature type="chain" id="PRO_5041374832" description="Outer membrane protein" evidence="1">
    <location>
        <begin position="23"/>
        <end position="277"/>
    </location>
</feature>
<proteinExistence type="predicted"/>
<dbReference type="PROSITE" id="PS51257">
    <property type="entry name" value="PROKAR_LIPOPROTEIN"/>
    <property type="match status" value="1"/>
</dbReference>
<dbReference type="KEGG" id="msea:METESE_07750"/>
<dbReference type="RefSeq" id="WP_243329284.1">
    <property type="nucleotide sequence ID" value="NZ_AP027081.1"/>
</dbReference>
<evidence type="ECO:0000256" key="1">
    <source>
        <dbReference type="SAM" id="SignalP"/>
    </source>
</evidence>
<dbReference type="InterPro" id="IPR011250">
    <property type="entry name" value="OMP/PagP_B-barrel"/>
</dbReference>
<dbReference type="AlphaFoldDB" id="A0AA48KCZ3"/>
<protein>
    <recommendedName>
        <fullName evidence="4">Outer membrane protein</fullName>
    </recommendedName>
</protein>
<dbReference type="Gene3D" id="2.40.160.20">
    <property type="match status" value="1"/>
</dbReference>
<reference evidence="2" key="1">
    <citation type="journal article" date="2023" name="Int. J. Syst. Evol. Microbiol.">
        <title>Mesoterricola silvestris gen. nov., sp. nov., Mesoterricola sediminis sp. nov., Geothrix oryzae sp. nov., Geothrix edaphica sp. nov., Geothrix rubra sp. nov., and Geothrix limicola sp. nov., six novel members of Acidobacteriota isolated from soils.</title>
        <authorList>
            <person name="Itoh H."/>
            <person name="Sugisawa Y."/>
            <person name="Mise K."/>
            <person name="Xu Z."/>
            <person name="Kuniyasu M."/>
            <person name="Ushijima N."/>
            <person name="Kawano K."/>
            <person name="Kobayashi E."/>
            <person name="Shiratori Y."/>
            <person name="Masuda Y."/>
            <person name="Senoo K."/>
        </authorList>
    </citation>
    <scope>NUCLEOTIDE SEQUENCE</scope>
    <source>
        <strain evidence="2">W786</strain>
    </source>
</reference>
<dbReference type="EMBL" id="AP027081">
    <property type="protein sequence ID" value="BDU75817.1"/>
    <property type="molecule type" value="Genomic_DNA"/>
</dbReference>
<dbReference type="SUPFAM" id="SSF56925">
    <property type="entry name" value="OMPA-like"/>
    <property type="match status" value="1"/>
</dbReference>
<dbReference type="Proteomes" id="UP001228113">
    <property type="component" value="Chromosome"/>
</dbReference>
<evidence type="ECO:0000313" key="2">
    <source>
        <dbReference type="EMBL" id="BDU75817.1"/>
    </source>
</evidence>